<feature type="short sequence motif" description="DGA/G" evidence="2">
    <location>
        <begin position="349"/>
        <end position="351"/>
    </location>
</feature>
<keyword evidence="6" id="KW-1185">Reference proteome</keyword>
<dbReference type="Proteomes" id="UP000482800">
    <property type="component" value="Unassembled WGS sequence"/>
</dbReference>
<evidence type="ECO:0000256" key="1">
    <source>
        <dbReference type="ARBA" id="ARBA00023098"/>
    </source>
</evidence>
<feature type="domain" description="PNPLA" evidence="4">
    <location>
        <begin position="13"/>
        <end position="362"/>
    </location>
</feature>
<comment type="caution">
    <text evidence="2">Lacks conserved residue(s) required for the propagation of feature annotation.</text>
</comment>
<dbReference type="AlphaFoldDB" id="A0A6V8KGQ0"/>
<keyword evidence="3" id="KW-0472">Membrane</keyword>
<dbReference type="RefSeq" id="WP_173060188.1">
    <property type="nucleotide sequence ID" value="NZ_BLPF01000002.1"/>
</dbReference>
<feature type="transmembrane region" description="Helical" evidence="3">
    <location>
        <begin position="154"/>
        <end position="173"/>
    </location>
</feature>
<accession>A0A6V8KGQ0</accession>
<dbReference type="SUPFAM" id="SSF52151">
    <property type="entry name" value="FabD/lysophospholipase-like"/>
    <property type="match status" value="1"/>
</dbReference>
<feature type="active site" description="Proton acceptor" evidence="2">
    <location>
        <position position="349"/>
    </location>
</feature>
<reference evidence="5 6" key="2">
    <citation type="submission" date="2020-03" db="EMBL/GenBank/DDBJ databases">
        <authorList>
            <person name="Ichikawa N."/>
            <person name="Kimura A."/>
            <person name="Kitahashi Y."/>
            <person name="Uohara A."/>
        </authorList>
    </citation>
    <scope>NUCLEOTIDE SEQUENCE [LARGE SCALE GENOMIC DNA]</scope>
    <source>
        <strain evidence="5 6">NBRC 108639</strain>
    </source>
</reference>
<sequence length="430" mass="47469">MADAKREREKCDLIMKGGITSGVAYPAAVMRLSQRYDFASIGGSSAGAIAAAVTAAAQFARNDKGFERLDDVRRELQTPDLMPRLFQATKESRPLLNLMLAAQTAKPWWRKVRVFAHRVLGRLALPAAVWLSAGFAVLALLLGRAGATWSSFTWRAYVLLGFVLLFLFVLALVGQIALRLGRAVTTYLPTSNYGMCLGLSEQAGDPPPPALTEWLHQKIQGIAGLDAGEPLTFRALRDKGIRLTMTTTNLTWSRPVRLPCDDQTYYLDVDEFRALFPEPVIAHLVACGQERAQTFPTPEGERTLLPLPGLDLPVIVATRMSLSFPVLLAAVPLWAEDPDGTARRHWFSDGGISSNFPIHLFDAWVPTRPTFGLNLVQIDRNNPSKEAADYVQTYMDGPPRRPPCRSVRWPASWGRSWPRCKTGATRSSPS</sequence>
<proteinExistence type="predicted"/>
<feature type="transmembrane region" description="Helical" evidence="3">
    <location>
        <begin position="119"/>
        <end position="142"/>
    </location>
</feature>
<evidence type="ECO:0000313" key="6">
    <source>
        <dbReference type="Proteomes" id="UP000482800"/>
    </source>
</evidence>
<protein>
    <recommendedName>
        <fullName evidence="4">PNPLA domain-containing protein</fullName>
    </recommendedName>
</protein>
<evidence type="ECO:0000256" key="3">
    <source>
        <dbReference type="SAM" id="Phobius"/>
    </source>
</evidence>
<dbReference type="PANTHER" id="PTHR46394">
    <property type="entry name" value="ANNEXIN"/>
    <property type="match status" value="1"/>
</dbReference>
<dbReference type="Gene3D" id="3.40.1090.10">
    <property type="entry name" value="Cytosolic phospholipase A2 catalytic domain"/>
    <property type="match status" value="1"/>
</dbReference>
<dbReference type="InterPro" id="IPR016035">
    <property type="entry name" value="Acyl_Trfase/lysoPLipase"/>
</dbReference>
<evidence type="ECO:0000313" key="5">
    <source>
        <dbReference type="EMBL" id="GFJ81259.1"/>
    </source>
</evidence>
<evidence type="ECO:0000259" key="4">
    <source>
        <dbReference type="PROSITE" id="PS51635"/>
    </source>
</evidence>
<dbReference type="InterPro" id="IPR052580">
    <property type="entry name" value="Lipid_Hydrolase"/>
</dbReference>
<keyword evidence="2" id="KW-0378">Hydrolase</keyword>
<feature type="short sequence motif" description="GXSXG" evidence="2">
    <location>
        <begin position="43"/>
        <end position="47"/>
    </location>
</feature>
<keyword evidence="3" id="KW-1133">Transmembrane helix</keyword>
<keyword evidence="2" id="KW-0442">Lipid degradation</keyword>
<dbReference type="EMBL" id="BLPF01000002">
    <property type="protein sequence ID" value="GFJ81259.1"/>
    <property type="molecule type" value="Genomic_DNA"/>
</dbReference>
<dbReference type="InterPro" id="IPR002641">
    <property type="entry name" value="PNPLA_dom"/>
</dbReference>
<keyword evidence="3" id="KW-0812">Transmembrane</keyword>
<dbReference type="GO" id="GO:0016787">
    <property type="term" value="F:hydrolase activity"/>
    <property type="evidence" value="ECO:0007669"/>
    <property type="project" value="UniProtKB-UniRule"/>
</dbReference>
<name>A0A6V8KGQ0_9ACTN</name>
<dbReference type="GO" id="GO:0016042">
    <property type="term" value="P:lipid catabolic process"/>
    <property type="evidence" value="ECO:0007669"/>
    <property type="project" value="UniProtKB-UniRule"/>
</dbReference>
<reference evidence="5 6" key="1">
    <citation type="submission" date="2020-03" db="EMBL/GenBank/DDBJ databases">
        <title>Whole genome shotgun sequence of Phytohabitans houttuyneae NBRC 108639.</title>
        <authorList>
            <person name="Komaki H."/>
            <person name="Tamura T."/>
        </authorList>
    </citation>
    <scope>NUCLEOTIDE SEQUENCE [LARGE SCALE GENOMIC DNA]</scope>
    <source>
        <strain evidence="5 6">NBRC 108639</strain>
    </source>
</reference>
<keyword evidence="1 2" id="KW-0443">Lipid metabolism</keyword>
<dbReference type="PANTHER" id="PTHR46394:SF1">
    <property type="entry name" value="PNPLA DOMAIN-CONTAINING PROTEIN"/>
    <property type="match status" value="1"/>
</dbReference>
<evidence type="ECO:0000256" key="2">
    <source>
        <dbReference type="PROSITE-ProRule" id="PRU01161"/>
    </source>
</evidence>
<gene>
    <name evidence="5" type="ORF">Phou_054390</name>
</gene>
<comment type="caution">
    <text evidence="5">The sequence shown here is derived from an EMBL/GenBank/DDBJ whole genome shotgun (WGS) entry which is preliminary data.</text>
</comment>
<dbReference type="PROSITE" id="PS51635">
    <property type="entry name" value="PNPLA"/>
    <property type="match status" value="1"/>
</dbReference>
<feature type="active site" description="Nucleophile" evidence="2">
    <location>
        <position position="45"/>
    </location>
</feature>
<organism evidence="5 6">
    <name type="scientific">Phytohabitans houttuyneae</name>
    <dbReference type="NCBI Taxonomy" id="1076126"/>
    <lineage>
        <taxon>Bacteria</taxon>
        <taxon>Bacillati</taxon>
        <taxon>Actinomycetota</taxon>
        <taxon>Actinomycetes</taxon>
        <taxon>Micromonosporales</taxon>
        <taxon>Micromonosporaceae</taxon>
    </lineage>
</organism>